<dbReference type="Pfam" id="PF13639">
    <property type="entry name" value="zf-RING_2"/>
    <property type="match status" value="1"/>
</dbReference>
<dbReference type="Gene3D" id="3.30.40.10">
    <property type="entry name" value="Zinc/RING finger domain, C3HC4 (zinc finger)"/>
    <property type="match status" value="1"/>
</dbReference>
<dbReference type="SMART" id="SM00184">
    <property type="entry name" value="RING"/>
    <property type="match status" value="1"/>
</dbReference>
<dbReference type="EMBL" id="JAMQYH010000003">
    <property type="protein sequence ID" value="KAJ1694751.1"/>
    <property type="molecule type" value="Genomic_DNA"/>
</dbReference>
<evidence type="ECO:0000256" key="6">
    <source>
        <dbReference type="PROSITE-ProRule" id="PRU00175"/>
    </source>
</evidence>
<gene>
    <name evidence="9" type="ORF">LUZ63_011449</name>
</gene>
<sequence>MLAMVGRVVVAVITCGISMVGSVLGIVIGLLMGLATECGIFRGAAIGAITGAVFCIEAIESFVNMWHAGESAKDSVSYVMDIISSLWNGRIVWEKVYPAVQNAVMSQMSMSISGAFRESTDPFETGGTRGISKNALDNIPKETITAVNYTDVVGNNSCSVCLQDLQVKQTVRILPSCQHTFHMACIDSWLIQHGSCPLCRRDI</sequence>
<dbReference type="SUPFAM" id="SSF57850">
    <property type="entry name" value="RING/U-box"/>
    <property type="match status" value="1"/>
</dbReference>
<protein>
    <recommendedName>
        <fullName evidence="8">RING-type domain-containing protein</fullName>
    </recommendedName>
</protein>
<dbReference type="Proteomes" id="UP001151287">
    <property type="component" value="Unassembled WGS sequence"/>
</dbReference>
<evidence type="ECO:0000256" key="5">
    <source>
        <dbReference type="ARBA" id="ARBA00023136"/>
    </source>
</evidence>
<dbReference type="GO" id="GO:0016020">
    <property type="term" value="C:membrane"/>
    <property type="evidence" value="ECO:0007669"/>
    <property type="project" value="UniProtKB-SubCell"/>
</dbReference>
<keyword evidence="10" id="KW-1185">Reference proteome</keyword>
<feature type="domain" description="RING-type" evidence="8">
    <location>
        <begin position="158"/>
        <end position="200"/>
    </location>
</feature>
<evidence type="ECO:0000259" key="8">
    <source>
        <dbReference type="PROSITE" id="PS50089"/>
    </source>
</evidence>
<dbReference type="OrthoDB" id="8062037at2759"/>
<evidence type="ECO:0000256" key="1">
    <source>
        <dbReference type="ARBA" id="ARBA00004370"/>
    </source>
</evidence>
<feature type="transmembrane region" description="Helical" evidence="7">
    <location>
        <begin position="7"/>
        <end position="34"/>
    </location>
</feature>
<proteinExistence type="predicted"/>
<dbReference type="AlphaFoldDB" id="A0A9Q0HQH1"/>
<evidence type="ECO:0000256" key="2">
    <source>
        <dbReference type="ARBA" id="ARBA00022723"/>
    </source>
</evidence>
<organism evidence="9 10">
    <name type="scientific">Rhynchospora breviuscula</name>
    <dbReference type="NCBI Taxonomy" id="2022672"/>
    <lineage>
        <taxon>Eukaryota</taxon>
        <taxon>Viridiplantae</taxon>
        <taxon>Streptophyta</taxon>
        <taxon>Embryophyta</taxon>
        <taxon>Tracheophyta</taxon>
        <taxon>Spermatophyta</taxon>
        <taxon>Magnoliopsida</taxon>
        <taxon>Liliopsida</taxon>
        <taxon>Poales</taxon>
        <taxon>Cyperaceae</taxon>
        <taxon>Cyperoideae</taxon>
        <taxon>Rhynchosporeae</taxon>
        <taxon>Rhynchospora</taxon>
    </lineage>
</organism>
<evidence type="ECO:0000313" key="10">
    <source>
        <dbReference type="Proteomes" id="UP001151287"/>
    </source>
</evidence>
<evidence type="ECO:0000256" key="3">
    <source>
        <dbReference type="ARBA" id="ARBA00022771"/>
    </source>
</evidence>
<keyword evidence="7" id="KW-0812">Transmembrane</keyword>
<dbReference type="PANTHER" id="PTHR46151">
    <property type="entry name" value="NEP1-INTERACTING PROTEIN-LIKE 2"/>
    <property type="match status" value="1"/>
</dbReference>
<keyword evidence="5 7" id="KW-0472">Membrane</keyword>
<dbReference type="InterPro" id="IPR001841">
    <property type="entry name" value="Znf_RING"/>
</dbReference>
<evidence type="ECO:0000256" key="7">
    <source>
        <dbReference type="SAM" id="Phobius"/>
    </source>
</evidence>
<keyword evidence="2" id="KW-0479">Metal-binding</keyword>
<dbReference type="GO" id="GO:0008270">
    <property type="term" value="F:zinc ion binding"/>
    <property type="evidence" value="ECO:0007669"/>
    <property type="project" value="UniProtKB-KW"/>
</dbReference>
<name>A0A9Q0HQH1_9POAL</name>
<comment type="subcellular location">
    <subcellularLocation>
        <location evidence="1">Membrane</location>
    </subcellularLocation>
</comment>
<keyword evidence="4" id="KW-0862">Zinc</keyword>
<dbReference type="PANTHER" id="PTHR46151:SF8">
    <property type="entry name" value="OS07G0479100 PROTEIN"/>
    <property type="match status" value="1"/>
</dbReference>
<reference evidence="9" key="1">
    <citation type="journal article" date="2022" name="Cell">
        <title>Repeat-based holocentromeres influence genome architecture and karyotype evolution.</title>
        <authorList>
            <person name="Hofstatter P.G."/>
            <person name="Thangavel G."/>
            <person name="Lux T."/>
            <person name="Neumann P."/>
            <person name="Vondrak T."/>
            <person name="Novak P."/>
            <person name="Zhang M."/>
            <person name="Costa L."/>
            <person name="Castellani M."/>
            <person name="Scott A."/>
            <person name="Toegelov H."/>
            <person name="Fuchs J."/>
            <person name="Mata-Sucre Y."/>
            <person name="Dias Y."/>
            <person name="Vanzela A.L.L."/>
            <person name="Huettel B."/>
            <person name="Almeida C.C.S."/>
            <person name="Simkova H."/>
            <person name="Souza G."/>
            <person name="Pedrosa-Harand A."/>
            <person name="Macas J."/>
            <person name="Mayer K.F.X."/>
            <person name="Houben A."/>
            <person name="Marques A."/>
        </authorList>
    </citation>
    <scope>NUCLEOTIDE SEQUENCE</scope>
    <source>
        <strain evidence="9">RhyBre1mFocal</strain>
    </source>
</reference>
<keyword evidence="7" id="KW-1133">Transmembrane helix</keyword>
<evidence type="ECO:0000256" key="4">
    <source>
        <dbReference type="ARBA" id="ARBA00022833"/>
    </source>
</evidence>
<accession>A0A9Q0HQH1</accession>
<keyword evidence="3 6" id="KW-0863">Zinc-finger</keyword>
<dbReference type="InterPro" id="IPR013083">
    <property type="entry name" value="Znf_RING/FYVE/PHD"/>
</dbReference>
<comment type="caution">
    <text evidence="9">The sequence shown here is derived from an EMBL/GenBank/DDBJ whole genome shotgun (WGS) entry which is preliminary data.</text>
</comment>
<feature type="transmembrane region" description="Helical" evidence="7">
    <location>
        <begin position="40"/>
        <end position="59"/>
    </location>
</feature>
<dbReference type="PROSITE" id="PS50089">
    <property type="entry name" value="ZF_RING_2"/>
    <property type="match status" value="1"/>
</dbReference>
<evidence type="ECO:0000313" key="9">
    <source>
        <dbReference type="EMBL" id="KAJ1694751.1"/>
    </source>
</evidence>